<feature type="chain" id="PRO_5045987003" evidence="1">
    <location>
        <begin position="31"/>
        <end position="137"/>
    </location>
</feature>
<evidence type="ECO:0000256" key="1">
    <source>
        <dbReference type="SAM" id="SignalP"/>
    </source>
</evidence>
<protein>
    <submittedName>
        <fullName evidence="2">Spore-associated protein A</fullName>
    </submittedName>
</protein>
<comment type="caution">
    <text evidence="2">The sequence shown here is derived from an EMBL/GenBank/DDBJ whole genome shotgun (WGS) entry which is preliminary data.</text>
</comment>
<organism evidence="2 3">
    <name type="scientific">Actinomadura napierensis</name>
    <dbReference type="NCBI Taxonomy" id="267854"/>
    <lineage>
        <taxon>Bacteria</taxon>
        <taxon>Bacillati</taxon>
        <taxon>Actinomycetota</taxon>
        <taxon>Actinomycetes</taxon>
        <taxon>Streptosporangiales</taxon>
        <taxon>Thermomonosporaceae</taxon>
        <taxon>Actinomadura</taxon>
    </lineage>
</organism>
<reference evidence="3" key="1">
    <citation type="journal article" date="2019" name="Int. J. Syst. Evol. Microbiol.">
        <title>The Global Catalogue of Microorganisms (GCM) 10K type strain sequencing project: providing services to taxonomists for standard genome sequencing and annotation.</title>
        <authorList>
            <consortium name="The Broad Institute Genomics Platform"/>
            <consortium name="The Broad Institute Genome Sequencing Center for Infectious Disease"/>
            <person name="Wu L."/>
            <person name="Ma J."/>
        </authorList>
    </citation>
    <scope>NUCLEOTIDE SEQUENCE [LARGE SCALE GENOMIC DNA]</scope>
    <source>
        <strain evidence="3">JCM 13850</strain>
    </source>
</reference>
<accession>A0ABP5M965</accession>
<evidence type="ECO:0000313" key="2">
    <source>
        <dbReference type="EMBL" id="GAA2168162.1"/>
    </source>
</evidence>
<proteinExistence type="predicted"/>
<dbReference type="EMBL" id="BAAAMR010000153">
    <property type="protein sequence ID" value="GAA2168162.1"/>
    <property type="molecule type" value="Genomic_DNA"/>
</dbReference>
<name>A0ABP5M965_9ACTN</name>
<evidence type="ECO:0000313" key="3">
    <source>
        <dbReference type="Proteomes" id="UP001501020"/>
    </source>
</evidence>
<gene>
    <name evidence="2" type="ORF">GCM10009727_89350</name>
</gene>
<keyword evidence="1" id="KW-0732">Signal</keyword>
<dbReference type="Proteomes" id="UP001501020">
    <property type="component" value="Unassembled WGS sequence"/>
</dbReference>
<keyword evidence="3" id="KW-1185">Reference proteome</keyword>
<feature type="signal peptide" evidence="1">
    <location>
        <begin position="1"/>
        <end position="30"/>
    </location>
</feature>
<sequence>MRKFNKATLVALTATAAVAGSLTISSPAMAASSPIAACGSGYHVIDQHNLGSGATIYLMYNGSTNCVITWKKTYVGTPTSMAVSITKKNADREGYGENGDFSYYAGPVKIDAAGTCVSWGGSAEHYGSWYSGWSHCG</sequence>